<dbReference type="InterPro" id="IPR006076">
    <property type="entry name" value="FAD-dep_OxRdtase"/>
</dbReference>
<organism evidence="5 6">
    <name type="scientific">Burkholderia anthina</name>
    <dbReference type="NCBI Taxonomy" id="179879"/>
    <lineage>
        <taxon>Bacteria</taxon>
        <taxon>Pseudomonadati</taxon>
        <taxon>Pseudomonadota</taxon>
        <taxon>Betaproteobacteria</taxon>
        <taxon>Burkholderiales</taxon>
        <taxon>Burkholderiaceae</taxon>
        <taxon>Burkholderia</taxon>
        <taxon>Burkholderia cepacia complex</taxon>
    </lineage>
</organism>
<dbReference type="Gene3D" id="3.30.9.10">
    <property type="entry name" value="D-Amino Acid Oxidase, subunit A, domain 2"/>
    <property type="match status" value="1"/>
</dbReference>
<dbReference type="Gene3D" id="3.50.50.60">
    <property type="entry name" value="FAD/NAD(P)-binding domain"/>
    <property type="match status" value="1"/>
</dbReference>
<dbReference type="Pfam" id="PF01266">
    <property type="entry name" value="DAO"/>
    <property type="match status" value="1"/>
</dbReference>
<evidence type="ECO:0000313" key="6">
    <source>
        <dbReference type="Proteomes" id="UP000494201"/>
    </source>
</evidence>
<evidence type="ECO:0000256" key="2">
    <source>
        <dbReference type="SAM" id="MobiDB-lite"/>
    </source>
</evidence>
<reference evidence="4 7" key="2">
    <citation type="submission" date="2021-02" db="EMBL/GenBank/DDBJ databases">
        <title>Draft genome of the type strains Burkholderia anthina DSM16086.</title>
        <authorList>
            <person name="Hertel R."/>
            <person name="Meissner J."/>
            <person name="Poehlein A."/>
            <person name="Daniel R."/>
            <person name="Commichau F.M."/>
        </authorList>
    </citation>
    <scope>NUCLEOTIDE SEQUENCE [LARGE SCALE GENOMIC DNA]</scope>
    <source>
        <strain evidence="4 7">DSM 16086</strain>
    </source>
</reference>
<evidence type="ECO:0000259" key="3">
    <source>
        <dbReference type="Pfam" id="PF01266"/>
    </source>
</evidence>
<reference evidence="5 6" key="1">
    <citation type="submission" date="2019-09" db="EMBL/GenBank/DDBJ databases">
        <authorList>
            <person name="Depoorter E."/>
        </authorList>
    </citation>
    <scope>NUCLEOTIDE SEQUENCE [LARGE SCALE GENOMIC DNA]</scope>
    <source>
        <strain evidence="5">LMG 20980</strain>
    </source>
</reference>
<keyword evidence="7" id="KW-1185">Reference proteome</keyword>
<evidence type="ECO:0000256" key="1">
    <source>
        <dbReference type="ARBA" id="ARBA00023002"/>
    </source>
</evidence>
<dbReference type="Proteomes" id="UP000755577">
    <property type="component" value="Unassembled WGS sequence"/>
</dbReference>
<gene>
    <name evidence="5" type="ORF">BAN20980_01231</name>
    <name evidence="4" type="ORF">JQK92_09705</name>
</gene>
<proteinExistence type="predicted"/>
<dbReference type="InterPro" id="IPR036188">
    <property type="entry name" value="FAD/NAD-bd_sf"/>
</dbReference>
<accession>A0A6P2G480</accession>
<sequence>MKPLPDTIHDAVSYDASPDDSSDTSGDAMALRPYWADARPHDATFDARAPLPKKCDVVIVGAGLTGIEAARVLAEAGRDVLALDSGRPGAGASTRNGGQIGRNFKHAFGELCDTLGEAKAIGYFGELRAAYDALAALGEQAGDAIGWRKCSRVIGAMSGAHLTRLTREYERRARLLGEEIDVLDRTRIADELGSPLYLGGVRVIENGAIHPGLYTEFMLQRAISAGARVVGHTPVTRMERTRNGFDVHAARSVISCRDVLIATNGYTDVCKCDALDWFQQRLAPINSYMIATEPLDDATWHDVLPQRRTYHDNRRRSHFMTFSPDGARLLFGGRTGNDPSMSRRTLAALADDLRFIFPKLADVRITHGWTGRCAGTRDLFPHVGVNPQGMHYALGYCFSGNAMGPYLARKAAARILDRHDEAQTLFDSTSFPALPLLARNRWTMPVLLNYYAWADRPKGLARAI</sequence>
<keyword evidence="1" id="KW-0560">Oxidoreductase</keyword>
<name>A0A6P2G480_9BURK</name>
<dbReference type="AlphaFoldDB" id="A0A6P2G480"/>
<feature type="region of interest" description="Disordered" evidence="2">
    <location>
        <begin position="1"/>
        <end position="28"/>
    </location>
</feature>
<dbReference type="Proteomes" id="UP000494201">
    <property type="component" value="Unassembled WGS sequence"/>
</dbReference>
<dbReference type="RefSeq" id="WP_174925483.1">
    <property type="nucleotide sequence ID" value="NZ_CABVLY010000003.1"/>
</dbReference>
<dbReference type="GO" id="GO:0005737">
    <property type="term" value="C:cytoplasm"/>
    <property type="evidence" value="ECO:0007669"/>
    <property type="project" value="TreeGrafter"/>
</dbReference>
<evidence type="ECO:0000313" key="7">
    <source>
        <dbReference type="Proteomes" id="UP000755577"/>
    </source>
</evidence>
<dbReference type="PANTHER" id="PTHR13847">
    <property type="entry name" value="SARCOSINE DEHYDROGENASE-RELATED"/>
    <property type="match status" value="1"/>
</dbReference>
<dbReference type="PANTHER" id="PTHR13847:SF281">
    <property type="entry name" value="FAD DEPENDENT OXIDOREDUCTASE DOMAIN-CONTAINING PROTEIN"/>
    <property type="match status" value="1"/>
</dbReference>
<dbReference type="EMBL" id="CABVLY010000003">
    <property type="protein sequence ID" value="VVU48532.1"/>
    <property type="molecule type" value="Genomic_DNA"/>
</dbReference>
<protein>
    <submittedName>
        <fullName evidence="4">FAD-binding oxidoreductase</fullName>
    </submittedName>
    <submittedName>
        <fullName evidence="5">FAD-dependent oxidoreductase</fullName>
    </submittedName>
</protein>
<evidence type="ECO:0000313" key="5">
    <source>
        <dbReference type="EMBL" id="VVU48532.1"/>
    </source>
</evidence>
<feature type="domain" description="FAD dependent oxidoreductase" evidence="3">
    <location>
        <begin position="56"/>
        <end position="413"/>
    </location>
</feature>
<dbReference type="GO" id="GO:0016491">
    <property type="term" value="F:oxidoreductase activity"/>
    <property type="evidence" value="ECO:0007669"/>
    <property type="project" value="UniProtKB-KW"/>
</dbReference>
<dbReference type="SUPFAM" id="SSF51905">
    <property type="entry name" value="FAD/NAD(P)-binding domain"/>
    <property type="match status" value="1"/>
</dbReference>
<evidence type="ECO:0000313" key="4">
    <source>
        <dbReference type="EMBL" id="MBM2766700.1"/>
    </source>
</evidence>
<dbReference type="EMBL" id="JAFCIQ010000005">
    <property type="protein sequence ID" value="MBM2766700.1"/>
    <property type="molecule type" value="Genomic_DNA"/>
</dbReference>
<dbReference type="GeneID" id="56499261"/>